<dbReference type="FunFam" id="2.30.30.140:FF:000018">
    <property type="entry name" value="Serine/threonine-protein kinase 31"/>
    <property type="match status" value="1"/>
</dbReference>
<sequence>MDFGSVFLISPSKAENDDSSPPPPSASGQSQAGANVAELVVARGFATVIRHRGFEERRTIMMLFWQLSHAPLVERKGFIPLRILRHRNFEEYSNYYDALLAAESCAIRGKKGIHSAKDPPAMHITDLTTVWSFPVWRYLCMYLCTVATVIRCRDFEERSNYYDALLAAESSTISGKKGIRSAKYVEGQVHNGSNTENKQNKVLKVVVTEVLGSGNFYVQTVGNQKLAAIEQQLASLIIGAFNPAKGGIVLSQFSLDNSWNRAMIVDGPQGAIHSPNDKFEIVYIDYGNQETVPYCRLRSLDSVSSEPGLAQLCKLAYIKLPDIEDDFGYEAMAYLSGAL</sequence>
<dbReference type="Pfam" id="PF00567">
    <property type="entry name" value="TUDOR"/>
    <property type="match status" value="1"/>
</dbReference>
<gene>
    <name evidence="3" type="ORF">ACMD2_05549</name>
</gene>
<dbReference type="Proteomes" id="UP000092600">
    <property type="component" value="Unassembled WGS sequence"/>
</dbReference>
<evidence type="ECO:0000313" key="3">
    <source>
        <dbReference type="EMBL" id="OAY76702.1"/>
    </source>
</evidence>
<dbReference type="EMBL" id="LSRQ01001743">
    <property type="protein sequence ID" value="OAY76702.1"/>
    <property type="molecule type" value="Genomic_DNA"/>
</dbReference>
<dbReference type="STRING" id="4615.A0A199VHU0"/>
<evidence type="ECO:0000259" key="2">
    <source>
        <dbReference type="PROSITE" id="PS50304"/>
    </source>
</evidence>
<dbReference type="Gene3D" id="2.40.50.90">
    <property type="match status" value="1"/>
</dbReference>
<dbReference type="GO" id="GO:0005829">
    <property type="term" value="C:cytosol"/>
    <property type="evidence" value="ECO:0007669"/>
    <property type="project" value="TreeGrafter"/>
</dbReference>
<dbReference type="GO" id="GO:0003723">
    <property type="term" value="F:RNA binding"/>
    <property type="evidence" value="ECO:0007669"/>
    <property type="project" value="TreeGrafter"/>
</dbReference>
<reference evidence="3 4" key="1">
    <citation type="journal article" date="2016" name="DNA Res.">
        <title>The draft genome of MD-2 pineapple using hybrid error correction of long reads.</title>
        <authorList>
            <person name="Redwan R.M."/>
            <person name="Saidin A."/>
            <person name="Kumar S.V."/>
        </authorList>
    </citation>
    <scope>NUCLEOTIDE SEQUENCE [LARGE SCALE GENOMIC DNA]</scope>
    <source>
        <strain evidence="4">cv. MD2</strain>
        <tissue evidence="3">Leaf</tissue>
    </source>
</reference>
<evidence type="ECO:0000313" key="4">
    <source>
        <dbReference type="Proteomes" id="UP000092600"/>
    </source>
</evidence>
<dbReference type="SMART" id="SM00333">
    <property type="entry name" value="TUDOR"/>
    <property type="match status" value="1"/>
</dbReference>
<dbReference type="Gene3D" id="2.30.30.140">
    <property type="match status" value="1"/>
</dbReference>
<protein>
    <submittedName>
        <fullName evidence="3">Nuclease domain-containing protein 1</fullName>
    </submittedName>
</protein>
<name>A0A199VHU0_ANACO</name>
<dbReference type="GO" id="GO:0005634">
    <property type="term" value="C:nucleus"/>
    <property type="evidence" value="ECO:0007669"/>
    <property type="project" value="TreeGrafter"/>
</dbReference>
<organism evidence="3 4">
    <name type="scientific">Ananas comosus</name>
    <name type="common">Pineapple</name>
    <name type="synonym">Ananas ananas</name>
    <dbReference type="NCBI Taxonomy" id="4615"/>
    <lineage>
        <taxon>Eukaryota</taxon>
        <taxon>Viridiplantae</taxon>
        <taxon>Streptophyta</taxon>
        <taxon>Embryophyta</taxon>
        <taxon>Tracheophyta</taxon>
        <taxon>Spermatophyta</taxon>
        <taxon>Magnoliopsida</taxon>
        <taxon>Liliopsida</taxon>
        <taxon>Poales</taxon>
        <taxon>Bromeliaceae</taxon>
        <taxon>Bromelioideae</taxon>
        <taxon>Ananas</taxon>
    </lineage>
</organism>
<dbReference type="AlphaFoldDB" id="A0A199VHU0"/>
<dbReference type="GO" id="GO:0004518">
    <property type="term" value="F:nuclease activity"/>
    <property type="evidence" value="ECO:0007669"/>
    <property type="project" value="TreeGrafter"/>
</dbReference>
<dbReference type="PANTHER" id="PTHR12302">
    <property type="entry name" value="EBNA2 BINDING PROTEIN P100"/>
    <property type="match status" value="1"/>
</dbReference>
<feature type="region of interest" description="Disordered" evidence="1">
    <location>
        <begin position="11"/>
        <end position="32"/>
    </location>
</feature>
<dbReference type="GO" id="GO:0006402">
    <property type="term" value="P:mRNA catabolic process"/>
    <property type="evidence" value="ECO:0007669"/>
    <property type="project" value="TreeGrafter"/>
</dbReference>
<dbReference type="PANTHER" id="PTHR12302:SF2">
    <property type="entry name" value="STAPHYLOCOCCAL NUCLEASE DOMAIN-CONTAINING PROTEIN 1"/>
    <property type="match status" value="1"/>
</dbReference>
<feature type="domain" description="Tudor" evidence="2">
    <location>
        <begin position="242"/>
        <end position="307"/>
    </location>
</feature>
<evidence type="ECO:0000256" key="1">
    <source>
        <dbReference type="SAM" id="MobiDB-lite"/>
    </source>
</evidence>
<comment type="caution">
    <text evidence="3">The sequence shown here is derived from an EMBL/GenBank/DDBJ whole genome shotgun (WGS) entry which is preliminary data.</text>
</comment>
<accession>A0A199VHU0</accession>
<dbReference type="InterPro" id="IPR035437">
    <property type="entry name" value="SNase_OB-fold_sf"/>
</dbReference>
<dbReference type="PROSITE" id="PS50304">
    <property type="entry name" value="TUDOR"/>
    <property type="match status" value="1"/>
</dbReference>
<dbReference type="InterPro" id="IPR002999">
    <property type="entry name" value="Tudor"/>
</dbReference>
<dbReference type="SUPFAM" id="SSF63748">
    <property type="entry name" value="Tudor/PWWP/MBT"/>
    <property type="match status" value="1"/>
</dbReference>
<proteinExistence type="predicted"/>